<gene>
    <name evidence="2" type="ORF">CD30_19365</name>
</gene>
<evidence type="ECO:0000313" key="3">
    <source>
        <dbReference type="Proteomes" id="UP000030595"/>
    </source>
</evidence>
<dbReference type="Proteomes" id="UP000030595">
    <property type="component" value="Unassembled WGS sequence"/>
</dbReference>
<evidence type="ECO:0000313" key="2">
    <source>
        <dbReference type="EMBL" id="KGR84031.1"/>
    </source>
</evidence>
<feature type="signal peptide" evidence="1">
    <location>
        <begin position="1"/>
        <end position="23"/>
    </location>
</feature>
<dbReference type="EMBL" id="JPVQ01000085">
    <property type="protein sequence ID" value="KGR84031.1"/>
    <property type="molecule type" value="Genomic_DNA"/>
</dbReference>
<feature type="chain" id="PRO_5002014523" evidence="1">
    <location>
        <begin position="24"/>
        <end position="164"/>
    </location>
</feature>
<name>A0A0A3IGY7_9BACL</name>
<reference evidence="2 3" key="1">
    <citation type="submission" date="2014-02" db="EMBL/GenBank/DDBJ databases">
        <title>Draft genome sequence of Lysinibacillus massiliensis CCUG 49529.</title>
        <authorList>
            <person name="Zhang F."/>
            <person name="Wang G."/>
            <person name="Zhang L."/>
        </authorList>
    </citation>
    <scope>NUCLEOTIDE SEQUENCE [LARGE SCALE GENOMIC DNA]</scope>
    <source>
        <strain evidence="2 3">CCUG 49529</strain>
    </source>
</reference>
<organism evidence="2 3">
    <name type="scientific">Ureibacillus massiliensis 4400831 = CIP 108448 = CCUG 49529</name>
    <dbReference type="NCBI Taxonomy" id="1211035"/>
    <lineage>
        <taxon>Bacteria</taxon>
        <taxon>Bacillati</taxon>
        <taxon>Bacillota</taxon>
        <taxon>Bacilli</taxon>
        <taxon>Bacillales</taxon>
        <taxon>Caryophanaceae</taxon>
        <taxon>Ureibacillus</taxon>
    </lineage>
</organism>
<keyword evidence="3" id="KW-1185">Reference proteome</keyword>
<evidence type="ECO:0000256" key="1">
    <source>
        <dbReference type="SAM" id="SignalP"/>
    </source>
</evidence>
<dbReference type="AlphaFoldDB" id="A0A0A3IGY7"/>
<keyword evidence="1" id="KW-0732">Signal</keyword>
<sequence>MKRFMMSMLVMILCISMPLVTFAQSIEESEDEDDFHIVIDATDTSEQIYQIDGIEFKVLPVLTKATVPANRTVIVRDILNDAILGNVYIYADCIYDGQRVSAVSYFSRVMYKPSSSDLRVTNTTLEGNGTRMLTVTSKVAFTGSTGKKSSGGFELRVYSNGYYQ</sequence>
<protein>
    <submittedName>
        <fullName evidence="2">Uncharacterized protein</fullName>
    </submittedName>
</protein>
<comment type="caution">
    <text evidence="2">The sequence shown here is derived from an EMBL/GenBank/DDBJ whole genome shotgun (WGS) entry which is preliminary data.</text>
</comment>
<accession>A0A0A3IGY7</accession>
<proteinExistence type="predicted"/>